<dbReference type="PANTHER" id="PTHR47510:SF3">
    <property type="entry name" value="ENDO_EXONUCLEASE_PHOSPHATASE DOMAIN-CONTAINING PROTEIN"/>
    <property type="match status" value="1"/>
</dbReference>
<gene>
    <name evidence="3" type="ORF">C0J50_8735</name>
</gene>
<feature type="compositionally biased region" description="Low complexity" evidence="1">
    <location>
        <begin position="1133"/>
        <end position="1142"/>
    </location>
</feature>
<dbReference type="Proteomes" id="UP001205998">
    <property type="component" value="Unassembled WGS sequence"/>
</dbReference>
<organism evidence="3 4">
    <name type="scientific">Silurus asotus</name>
    <name type="common">Amur catfish</name>
    <name type="synonym">Parasilurus asotus</name>
    <dbReference type="NCBI Taxonomy" id="30991"/>
    <lineage>
        <taxon>Eukaryota</taxon>
        <taxon>Metazoa</taxon>
        <taxon>Chordata</taxon>
        <taxon>Craniata</taxon>
        <taxon>Vertebrata</taxon>
        <taxon>Euteleostomi</taxon>
        <taxon>Actinopterygii</taxon>
        <taxon>Neopterygii</taxon>
        <taxon>Teleostei</taxon>
        <taxon>Ostariophysi</taxon>
        <taxon>Siluriformes</taxon>
        <taxon>Siluridae</taxon>
        <taxon>Silurus</taxon>
    </lineage>
</organism>
<dbReference type="AlphaFoldDB" id="A0AAD5AGT4"/>
<dbReference type="SUPFAM" id="SSF56672">
    <property type="entry name" value="DNA/RNA polymerases"/>
    <property type="match status" value="1"/>
</dbReference>
<dbReference type="GO" id="GO:0008168">
    <property type="term" value="F:methyltransferase activity"/>
    <property type="evidence" value="ECO:0007669"/>
    <property type="project" value="InterPro"/>
</dbReference>
<dbReference type="GO" id="GO:0016706">
    <property type="term" value="F:2-oxoglutarate-dependent dioxygenase activity"/>
    <property type="evidence" value="ECO:0007669"/>
    <property type="project" value="InterPro"/>
</dbReference>
<feature type="region of interest" description="Disordered" evidence="1">
    <location>
        <begin position="1123"/>
        <end position="1142"/>
    </location>
</feature>
<evidence type="ECO:0000259" key="2">
    <source>
        <dbReference type="PROSITE" id="PS50878"/>
    </source>
</evidence>
<evidence type="ECO:0000313" key="3">
    <source>
        <dbReference type="EMBL" id="KAI5615886.1"/>
    </source>
</evidence>
<evidence type="ECO:0000256" key="1">
    <source>
        <dbReference type="SAM" id="MobiDB-lite"/>
    </source>
</evidence>
<dbReference type="Pfam" id="PF09004">
    <property type="entry name" value="ALKBH8_N"/>
    <property type="match status" value="1"/>
</dbReference>
<accession>A0AAD5AGT4</accession>
<dbReference type="SUPFAM" id="SSF56219">
    <property type="entry name" value="DNase I-like"/>
    <property type="match status" value="1"/>
</dbReference>
<dbReference type="InterPro" id="IPR015095">
    <property type="entry name" value="AlkB_hom8_N"/>
</dbReference>
<dbReference type="InterPro" id="IPR000477">
    <property type="entry name" value="RT_dom"/>
</dbReference>
<dbReference type="Pfam" id="PF00078">
    <property type="entry name" value="RVT_1"/>
    <property type="match status" value="1"/>
</dbReference>
<dbReference type="PANTHER" id="PTHR47510">
    <property type="entry name" value="REVERSE TRANSCRIPTASE DOMAIN-CONTAINING PROTEIN"/>
    <property type="match status" value="1"/>
</dbReference>
<dbReference type="InterPro" id="IPR043502">
    <property type="entry name" value="DNA/RNA_pol_sf"/>
</dbReference>
<comment type="caution">
    <text evidence="3">The sequence shown here is derived from an EMBL/GenBank/DDBJ whole genome shotgun (WGS) entry which is preliminary data.</text>
</comment>
<protein>
    <submittedName>
        <fullName evidence="3">Gastrula zinc finger protein XlCGF28.1-like</fullName>
    </submittedName>
</protein>
<dbReference type="Gene3D" id="3.60.10.10">
    <property type="entry name" value="Endonuclease/exonuclease/phosphatase"/>
    <property type="match status" value="1"/>
</dbReference>
<feature type="compositionally biased region" description="Basic residues" evidence="1">
    <location>
        <begin position="63"/>
        <end position="73"/>
    </location>
</feature>
<feature type="region of interest" description="Disordered" evidence="1">
    <location>
        <begin position="40"/>
        <end position="73"/>
    </location>
</feature>
<proteinExistence type="predicted"/>
<evidence type="ECO:0000313" key="4">
    <source>
        <dbReference type="Proteomes" id="UP001205998"/>
    </source>
</evidence>
<dbReference type="InterPro" id="IPR036691">
    <property type="entry name" value="Endo/exonu/phosph_ase_sf"/>
</dbReference>
<sequence>MDTRVSCVHVYDHQTLLQYRHHATNNLHDDLINNLRDLGLLRPRPQRPGPQPSVLPDAGGRERRPRKRCSRKRKRGKRAVEFVTVRCRPFYLPREFTTVYIVGVYIPPSANAKEALSELYGAISDLQNAHPDGLFIIAGDFNHVNLKTVLPKLHQHVDFATRGANTLDLVYTNIPGAYRAEPRPHLGYSDHCSVMLIPAYRPLIRRSKPVLKQVKTWPEGATSALQDCFECTDWDMFREAATYGDSINLEEYTSSVTCYISKCVEDVTISKTITTRSNQKPWMTANVRALLKQRDSAFRSGDKAALKTARAKLSRAIREAKRAHAKKIHDHFQDSGDTRRMWQGIQAITNYKTTSPACDRDASLPDALNDFYARFEVQNNVVARKTIPPPTDQVLCLTTAEVRKTLCRVNPRKSAGPDNIPGRVLRECAEQLADVFTDIFNISLSSNIVPTCLKTTTIVPVPKKSTVSCLNDYRPVALTPIVMKCFERLVMRHIKTQLPPSLDPMQFAYRPNRSTDDAISTTLHLALTHLDNKDSYVRMLFIDFSSAFNTIIPQHLIEKLNLLGLNTSLCNWILDFLTGRPQAVRIGNSISSTTTLSTGAPQGCVLSPLLFTLLTHDCAPMHSSNHIIKFADDTTVVGLISRNDESAYREEVQRLTAWCGANNLSLNVDKTKEMVVDFRRAQSDLSPVIIDGSSVEIVKSTKFLGVHLADNLTWSLNTSSITKKAQQRLYFLRRLRKAHLPPPILSMFYRGTIESILSSCITAWFGNCTVSDRKTLQRIVRTAEKIIGVSLPSIMDIYTTRCIRKAHSIVDDHTHPSHTYFTLLPSGKRRFRESIQGVDSGSRFRESIQGVDSGSRFRESIQGVDSGSRFRESIQGVDSGSRFRESIQGVDSGSRFRESIQGVDSGSRFRESIQGVDSGSRFRESIQGVDSGSRFRESIQGVDSGSRFRESIQGVDSGSRFRESIQGVDSGSRFRESIQGVDSGSRFRESIQGVDSGSRFRESIQGVDSGSRFRESIQGVDSGSRFRESIQGVDSGSRFRESIQGVDSGSRFRESIQGVDSGSRFRESIQGVDSGSRFRESIQGVDSGSRFRESIQGVDSGSRFRESIQGVDSGSRFGEAMCAESEDTEPETGARSARAGNRNARLAKIAADGEGPPPLRRHRWLQGAPSADRRQEASLLALPQDVFQATASLLWSAPSIATRKIAAFGEDPPPFRRLQWLQVTAPAMLSGSEANPEELL</sequence>
<dbReference type="EMBL" id="MU553225">
    <property type="protein sequence ID" value="KAI5615886.1"/>
    <property type="molecule type" value="Genomic_DNA"/>
</dbReference>
<keyword evidence="4" id="KW-1185">Reference proteome</keyword>
<reference evidence="3" key="1">
    <citation type="submission" date="2018-07" db="EMBL/GenBank/DDBJ databases">
        <title>Comparative genomics of catfishes provides insights into carnivory and benthic adaptation.</title>
        <authorList>
            <person name="Zhang Y."/>
            <person name="Wang D."/>
            <person name="Peng Z."/>
            <person name="Zheng S."/>
            <person name="Shao F."/>
            <person name="Tao W."/>
        </authorList>
    </citation>
    <scope>NUCLEOTIDE SEQUENCE</scope>
    <source>
        <strain evidence="3">Chongqing</strain>
    </source>
</reference>
<dbReference type="CDD" id="cd01650">
    <property type="entry name" value="RT_nLTR_like"/>
    <property type="match status" value="1"/>
</dbReference>
<name>A0AAD5AGT4_SILAS</name>
<feature type="domain" description="Reverse transcriptase" evidence="2">
    <location>
        <begin position="442"/>
        <end position="708"/>
    </location>
</feature>
<dbReference type="PROSITE" id="PS50878">
    <property type="entry name" value="RT_POL"/>
    <property type="match status" value="1"/>
</dbReference>